<dbReference type="Proteomes" id="UP000789803">
    <property type="component" value="Unassembled WGS sequence"/>
</dbReference>
<comment type="caution">
    <text evidence="1">The sequence shown here is derived from an EMBL/GenBank/DDBJ whole genome shotgun (WGS) entry which is preliminary data.</text>
</comment>
<reference evidence="1 2" key="1">
    <citation type="submission" date="2020-11" db="EMBL/GenBank/DDBJ databases">
        <authorList>
            <person name="Peeters C."/>
        </authorList>
    </citation>
    <scope>NUCLEOTIDE SEQUENCE [LARGE SCALE GENOMIC DNA]</scope>
    <source>
        <strain evidence="1 2">LMG 7974</strain>
    </source>
</reference>
<evidence type="ECO:0000313" key="1">
    <source>
        <dbReference type="EMBL" id="CAD7287631.1"/>
    </source>
</evidence>
<dbReference type="RefSeq" id="WP_229932330.1">
    <property type="nucleotide sequence ID" value="NZ_CAJHOF010000003.1"/>
</dbReference>
<organism evidence="1 2">
    <name type="scientific">Campylobacter majalis</name>
    <dbReference type="NCBI Taxonomy" id="2790656"/>
    <lineage>
        <taxon>Bacteria</taxon>
        <taxon>Pseudomonadati</taxon>
        <taxon>Campylobacterota</taxon>
        <taxon>Epsilonproteobacteria</taxon>
        <taxon>Campylobacterales</taxon>
        <taxon>Campylobacteraceae</taxon>
        <taxon>Campylobacter</taxon>
    </lineage>
</organism>
<protein>
    <submittedName>
        <fullName evidence="1">Uncharacterized protein</fullName>
    </submittedName>
</protein>
<accession>A0ABM8Q441</accession>
<evidence type="ECO:0000313" key="2">
    <source>
        <dbReference type="Proteomes" id="UP000789803"/>
    </source>
</evidence>
<dbReference type="EMBL" id="CAJHOF010000003">
    <property type="protein sequence ID" value="CAD7287631.1"/>
    <property type="molecule type" value="Genomic_DNA"/>
</dbReference>
<sequence length="70" mass="8058">MAYEEFQNKNLDMLKIAQKAKIFGIQTLQNETLLSSFFATKISLTQSERENIAKIFTSLMQIEQNAQLSK</sequence>
<gene>
    <name evidence="1" type="ORF">LMG7974_00510</name>
</gene>
<keyword evidence="2" id="KW-1185">Reference proteome</keyword>
<name>A0ABM8Q441_9BACT</name>
<proteinExistence type="predicted"/>